<comment type="PTM">
    <text evidence="11">The Fe-S cluster can be nitrosylated by nitric oxide (NO).</text>
</comment>
<evidence type="ECO:0000259" key="12">
    <source>
        <dbReference type="PROSITE" id="PS51674"/>
    </source>
</evidence>
<evidence type="ECO:0000256" key="7">
    <source>
        <dbReference type="ARBA" id="ARBA00023015"/>
    </source>
</evidence>
<dbReference type="InterPro" id="IPR003482">
    <property type="entry name" value="Whib"/>
</dbReference>
<evidence type="ECO:0000256" key="9">
    <source>
        <dbReference type="ARBA" id="ARBA00023157"/>
    </source>
</evidence>
<sequence>MDDWRQHAACRREDPDLFFPIGTSGPALMQEEQAKTVCRRCPVQEACLEWAMETDQTLGVWGGTSETQRRALKRRIKARRSS</sequence>
<gene>
    <name evidence="11" type="primary">whiB</name>
    <name evidence="13" type="ORF">QFZ56_000600</name>
</gene>
<organism evidence="13 14">
    <name type="scientific">Streptomyces achromogenes</name>
    <dbReference type="NCBI Taxonomy" id="67255"/>
    <lineage>
        <taxon>Bacteria</taxon>
        <taxon>Bacillati</taxon>
        <taxon>Actinomycetota</taxon>
        <taxon>Actinomycetes</taxon>
        <taxon>Kitasatosporales</taxon>
        <taxon>Streptomycetaceae</taxon>
        <taxon>Streptomyces</taxon>
    </lineage>
</organism>
<dbReference type="Proteomes" id="UP001243364">
    <property type="component" value="Unassembled WGS sequence"/>
</dbReference>
<reference evidence="13 14" key="1">
    <citation type="submission" date="2023-07" db="EMBL/GenBank/DDBJ databases">
        <title>Comparative genomics of wheat-associated soil bacteria to identify genetic determinants of phenazine resistance.</title>
        <authorList>
            <person name="Mouncey N."/>
        </authorList>
    </citation>
    <scope>NUCLEOTIDE SEQUENCE [LARGE SCALE GENOMIC DNA]</scope>
    <source>
        <strain evidence="13 14">W4I19-2</strain>
    </source>
</reference>
<keyword evidence="4 11" id="KW-0479">Metal-binding</keyword>
<keyword evidence="6 11" id="KW-0411">Iron-sulfur</keyword>
<evidence type="ECO:0000256" key="10">
    <source>
        <dbReference type="ARBA" id="ARBA00023163"/>
    </source>
</evidence>
<accession>A0ABU0PTB5</accession>
<keyword evidence="9 11" id="KW-1015">Disulfide bond</keyword>
<evidence type="ECO:0000313" key="13">
    <source>
        <dbReference type="EMBL" id="MDQ0681637.1"/>
    </source>
</evidence>
<comment type="PTM">
    <text evidence="11">Upon Fe-S cluster removal intramolecular disulfide bonds are formed.</text>
</comment>
<comment type="similarity">
    <text evidence="2 11">Belongs to the WhiB family.</text>
</comment>
<dbReference type="EMBL" id="JAUSYA010000001">
    <property type="protein sequence ID" value="MDQ0681637.1"/>
    <property type="molecule type" value="Genomic_DNA"/>
</dbReference>
<evidence type="ECO:0000256" key="2">
    <source>
        <dbReference type="ARBA" id="ARBA00006597"/>
    </source>
</evidence>
<comment type="subcellular location">
    <subcellularLocation>
        <location evidence="1 11">Cytoplasm</location>
    </subcellularLocation>
</comment>
<keyword evidence="7 11" id="KW-0805">Transcription regulation</keyword>
<dbReference type="HAMAP" id="MF_01479">
    <property type="entry name" value="WhiB"/>
    <property type="match status" value="1"/>
</dbReference>
<evidence type="ECO:0000256" key="4">
    <source>
        <dbReference type="ARBA" id="ARBA00022723"/>
    </source>
</evidence>
<evidence type="ECO:0000256" key="11">
    <source>
        <dbReference type="HAMAP-Rule" id="MF_01479"/>
    </source>
</evidence>
<keyword evidence="11" id="KW-0963">Cytoplasm</keyword>
<evidence type="ECO:0000256" key="1">
    <source>
        <dbReference type="ARBA" id="ARBA00004496"/>
    </source>
</evidence>
<dbReference type="InterPro" id="IPR034768">
    <property type="entry name" value="4FE4S_WBL"/>
</dbReference>
<proteinExistence type="inferred from homology"/>
<evidence type="ECO:0000256" key="3">
    <source>
        <dbReference type="ARBA" id="ARBA00022485"/>
    </source>
</evidence>
<feature type="binding site" evidence="11">
    <location>
        <position position="41"/>
    </location>
    <ligand>
        <name>[4Fe-4S] cluster</name>
        <dbReference type="ChEBI" id="CHEBI:49883"/>
    </ligand>
</feature>
<feature type="binding site" evidence="11">
    <location>
        <position position="47"/>
    </location>
    <ligand>
        <name>[4Fe-4S] cluster</name>
        <dbReference type="ChEBI" id="CHEBI:49883"/>
    </ligand>
</feature>
<evidence type="ECO:0000256" key="6">
    <source>
        <dbReference type="ARBA" id="ARBA00023014"/>
    </source>
</evidence>
<keyword evidence="3 11" id="KW-0004">4Fe-4S</keyword>
<evidence type="ECO:0000256" key="8">
    <source>
        <dbReference type="ARBA" id="ARBA00023125"/>
    </source>
</evidence>
<keyword evidence="10 11" id="KW-0804">Transcription</keyword>
<keyword evidence="14" id="KW-1185">Reference proteome</keyword>
<name>A0ABU0PTB5_STRAH</name>
<keyword evidence="5 11" id="KW-0408">Iron</keyword>
<comment type="function">
    <text evidence="11">Acts as a transcriptional regulator. Probably redox-responsive. The apo- but not holo-form probably binds DNA.</text>
</comment>
<evidence type="ECO:0000256" key="5">
    <source>
        <dbReference type="ARBA" id="ARBA00023004"/>
    </source>
</evidence>
<dbReference type="PROSITE" id="PS51674">
    <property type="entry name" value="4FE4S_WBL"/>
    <property type="match status" value="1"/>
</dbReference>
<protein>
    <recommendedName>
        <fullName evidence="11">Transcriptional regulator WhiB</fullName>
    </recommendedName>
</protein>
<comment type="cofactor">
    <cofactor evidence="11">
        <name>[4Fe-4S] cluster</name>
        <dbReference type="ChEBI" id="CHEBI:49883"/>
    </cofactor>
    <text evidence="11">Binds 1 [4Fe-4S] cluster per subunit. Following nitrosylation of the [4Fe-4S] cluster binds 1 [4Fe-8(NO)] cluster per subunit.</text>
</comment>
<comment type="caution">
    <text evidence="13">The sequence shown here is derived from an EMBL/GenBank/DDBJ whole genome shotgun (WGS) entry which is preliminary data.</text>
</comment>
<dbReference type="PANTHER" id="PTHR38839">
    <property type="entry name" value="TRANSCRIPTIONAL REGULATOR WHID-RELATED"/>
    <property type="match status" value="1"/>
</dbReference>
<dbReference type="RefSeq" id="WP_307039757.1">
    <property type="nucleotide sequence ID" value="NZ_JAUSYA010000001.1"/>
</dbReference>
<feature type="binding site" evidence="11">
    <location>
        <position position="38"/>
    </location>
    <ligand>
        <name>[4Fe-4S] cluster</name>
        <dbReference type="ChEBI" id="CHEBI:49883"/>
    </ligand>
</feature>
<feature type="domain" description="4Fe-4S Wbl-type" evidence="12">
    <location>
        <begin position="9"/>
        <end position="71"/>
    </location>
</feature>
<feature type="binding site" evidence="11">
    <location>
        <position position="10"/>
    </location>
    <ligand>
        <name>[4Fe-4S] cluster</name>
        <dbReference type="ChEBI" id="CHEBI:49883"/>
    </ligand>
</feature>
<keyword evidence="8 11" id="KW-0238">DNA-binding</keyword>
<dbReference type="Pfam" id="PF02467">
    <property type="entry name" value="Whib"/>
    <property type="match status" value="1"/>
</dbReference>
<dbReference type="PANTHER" id="PTHR38839:SF6">
    <property type="entry name" value="TRANSCRIPTIONAL REGULATOR WHIB1"/>
    <property type="match status" value="1"/>
</dbReference>
<evidence type="ECO:0000313" key="14">
    <source>
        <dbReference type="Proteomes" id="UP001243364"/>
    </source>
</evidence>